<evidence type="ECO:0000256" key="5">
    <source>
        <dbReference type="ARBA" id="ARBA00022989"/>
    </source>
</evidence>
<feature type="transmembrane region" description="Helical" evidence="7">
    <location>
        <begin position="189"/>
        <end position="211"/>
    </location>
</feature>
<feature type="transmembrane region" description="Helical" evidence="7">
    <location>
        <begin position="105"/>
        <end position="122"/>
    </location>
</feature>
<dbReference type="PANTHER" id="PTHR30269:SF0">
    <property type="entry name" value="MEMBRANE TRANSPORTER PROTEIN YFCA-RELATED"/>
    <property type="match status" value="1"/>
</dbReference>
<evidence type="ECO:0000313" key="8">
    <source>
        <dbReference type="EMBL" id="VAW75355.1"/>
    </source>
</evidence>
<dbReference type="AlphaFoldDB" id="A0A3B0Y3R3"/>
<gene>
    <name evidence="8" type="ORF">MNBD_GAMMA12-2796</name>
</gene>
<name>A0A3B0Y3R3_9ZZZZ</name>
<feature type="transmembrane region" description="Helical" evidence="7">
    <location>
        <begin position="231"/>
        <end position="253"/>
    </location>
</feature>
<proteinExistence type="predicted"/>
<keyword evidence="2" id="KW-0813">Transport</keyword>
<evidence type="ECO:0000256" key="2">
    <source>
        <dbReference type="ARBA" id="ARBA00022448"/>
    </source>
</evidence>
<dbReference type="InterPro" id="IPR052017">
    <property type="entry name" value="TSUP"/>
</dbReference>
<evidence type="ECO:0000256" key="7">
    <source>
        <dbReference type="SAM" id="Phobius"/>
    </source>
</evidence>
<dbReference type="EMBL" id="UOFL01000079">
    <property type="protein sequence ID" value="VAW75355.1"/>
    <property type="molecule type" value="Genomic_DNA"/>
</dbReference>
<keyword evidence="4 7" id="KW-0812">Transmembrane</keyword>
<dbReference type="Pfam" id="PF01925">
    <property type="entry name" value="TauE"/>
    <property type="match status" value="1"/>
</dbReference>
<accession>A0A3B0Y3R3</accession>
<reference evidence="8" key="1">
    <citation type="submission" date="2018-06" db="EMBL/GenBank/DDBJ databases">
        <authorList>
            <person name="Zhirakovskaya E."/>
        </authorList>
    </citation>
    <scope>NUCLEOTIDE SEQUENCE</scope>
</reference>
<organism evidence="8">
    <name type="scientific">hydrothermal vent metagenome</name>
    <dbReference type="NCBI Taxonomy" id="652676"/>
    <lineage>
        <taxon>unclassified sequences</taxon>
        <taxon>metagenomes</taxon>
        <taxon>ecological metagenomes</taxon>
    </lineage>
</organism>
<evidence type="ECO:0000256" key="6">
    <source>
        <dbReference type="ARBA" id="ARBA00023136"/>
    </source>
</evidence>
<evidence type="ECO:0000256" key="1">
    <source>
        <dbReference type="ARBA" id="ARBA00004651"/>
    </source>
</evidence>
<keyword evidence="5 7" id="KW-1133">Transmembrane helix</keyword>
<keyword evidence="6 7" id="KW-0472">Membrane</keyword>
<feature type="transmembrane region" description="Helical" evidence="7">
    <location>
        <begin position="76"/>
        <end position="99"/>
    </location>
</feature>
<protein>
    <submittedName>
        <fullName evidence="8">Transmembrane protein YfcA</fullName>
    </submittedName>
</protein>
<evidence type="ECO:0000256" key="3">
    <source>
        <dbReference type="ARBA" id="ARBA00022475"/>
    </source>
</evidence>
<comment type="subcellular location">
    <subcellularLocation>
        <location evidence="1">Cell membrane</location>
        <topology evidence="1">Multi-pass membrane protein</topology>
    </subcellularLocation>
</comment>
<keyword evidence="3" id="KW-1003">Cell membrane</keyword>
<feature type="transmembrane region" description="Helical" evidence="7">
    <location>
        <begin position="48"/>
        <end position="69"/>
    </location>
</feature>
<feature type="transmembrane region" description="Helical" evidence="7">
    <location>
        <begin position="7"/>
        <end position="28"/>
    </location>
</feature>
<evidence type="ECO:0000256" key="4">
    <source>
        <dbReference type="ARBA" id="ARBA00022692"/>
    </source>
</evidence>
<dbReference type="InterPro" id="IPR002781">
    <property type="entry name" value="TM_pro_TauE-like"/>
</dbReference>
<dbReference type="GO" id="GO:0005886">
    <property type="term" value="C:plasma membrane"/>
    <property type="evidence" value="ECO:0007669"/>
    <property type="project" value="UniProtKB-SubCell"/>
</dbReference>
<dbReference type="PANTHER" id="PTHR30269">
    <property type="entry name" value="TRANSMEMBRANE PROTEIN YFCA"/>
    <property type="match status" value="1"/>
</dbReference>
<sequence length="254" mass="27468">MDIIFEISLTWIVIFIVTGFIAGYVDAIAGGGGMIQLPILLLGGVPPIFALATNKIVSMFGTLVAIVGYHRHKMILWRYVAIAVVPCLIASYYGGLLALQTSSWILQWLIILCIPIALYFTLQNKTETLSKCERGVSKTLLTTVPIGFYDGYLGPGTGSYMTIALHKYMKIDYLHATAITKPLNLSTNVGAAIAFLLAGKVIWIVAIPMLLANALGAAIGSHYAVKGGVEFIKKVLISVLAMMLLANIVKILFF</sequence>